<evidence type="ECO:0000256" key="1">
    <source>
        <dbReference type="ARBA" id="ARBA00008668"/>
    </source>
</evidence>
<protein>
    <submittedName>
        <fullName evidence="4">Uncharacterized protein</fullName>
    </submittedName>
</protein>
<dbReference type="Gramene" id="Kaladp0048s0535.1.v1.1">
    <property type="protein sequence ID" value="Kaladp0048s0535.1.v1.1"/>
    <property type="gene ID" value="Kaladp0048s0535.v1.1"/>
</dbReference>
<dbReference type="GO" id="GO:0006629">
    <property type="term" value="P:lipid metabolic process"/>
    <property type="evidence" value="ECO:0007669"/>
    <property type="project" value="InterPro"/>
</dbReference>
<evidence type="ECO:0000313" key="4">
    <source>
        <dbReference type="EnsemblPlants" id="Kaladp0048s0535.1.v1.1"/>
    </source>
</evidence>
<dbReference type="EnsemblPlants" id="Kaladp0048s0535.1.v1.1">
    <property type="protein sequence ID" value="Kaladp0048s0535.1.v1.1"/>
    <property type="gene ID" value="Kaladp0048s0535.v1.1"/>
</dbReference>
<dbReference type="SUPFAM" id="SSF52266">
    <property type="entry name" value="SGNH hydrolase"/>
    <property type="match status" value="1"/>
</dbReference>
<dbReference type="Proteomes" id="UP000594263">
    <property type="component" value="Unplaced"/>
</dbReference>
<evidence type="ECO:0000256" key="2">
    <source>
        <dbReference type="ARBA" id="ARBA00022729"/>
    </source>
</evidence>
<reference evidence="4" key="1">
    <citation type="submission" date="2021-01" db="UniProtKB">
        <authorList>
            <consortium name="EnsemblPlants"/>
        </authorList>
    </citation>
    <scope>IDENTIFICATION</scope>
</reference>
<sequence>MEIAAGWFSLTCLFAAVALLADEDLFVAAKMKKALFVFGDSLFDAGNNQYLNRSSRSSSELEASTWPYGETYFKRPTGRLSDGRIVPDFVAQFARLPILLPYLQPGAKDLRNGANFASAGAGVLSETHHGMISLGEQLSYFREAENTLKQQMGAAATGRLLTDAVYLFSMGGNDYFHFYLSNSKAATQPKKRGFVARVIGNLSQVLQEVYDMGGRKIGFQNAGPLGCAPGMKAMNGFTGPGCIALLSELARLHNRALSRVLAALAAKNPGFKYSIFNYYDALYDRITNPSKYGFKDGADACCGPIDCGRNGTAVCSNPSEYVWFDGGHTTQRANYQLAQLIWAGPMNITRPYNLRQFFL</sequence>
<dbReference type="PANTHER" id="PTHR45966">
    <property type="entry name" value="GDSL-LIKE LIPASE/ACYLHYDROLASE"/>
    <property type="match status" value="1"/>
</dbReference>
<dbReference type="InterPro" id="IPR036514">
    <property type="entry name" value="SGNH_hydro_sf"/>
</dbReference>
<dbReference type="InterPro" id="IPR008265">
    <property type="entry name" value="Lipase_GDSL_AS"/>
</dbReference>
<dbReference type="GO" id="GO:0016298">
    <property type="term" value="F:lipase activity"/>
    <property type="evidence" value="ECO:0007669"/>
    <property type="project" value="InterPro"/>
</dbReference>
<dbReference type="InterPro" id="IPR001087">
    <property type="entry name" value="GDSL"/>
</dbReference>
<dbReference type="AlphaFoldDB" id="A0A7N0ZXC3"/>
<comment type="similarity">
    <text evidence="1">Belongs to the 'GDSL' lipolytic enzyme family.</text>
</comment>
<name>A0A7N0ZXC3_KALFE</name>
<dbReference type="PANTHER" id="PTHR45966:SF12">
    <property type="entry name" value="GDSL ESTERASE_LIPASE 1-LIKE ISOFORM X2"/>
    <property type="match status" value="1"/>
</dbReference>
<dbReference type="PROSITE" id="PS01098">
    <property type="entry name" value="LIPASE_GDSL_SER"/>
    <property type="match status" value="1"/>
</dbReference>
<evidence type="ECO:0000313" key="5">
    <source>
        <dbReference type="Proteomes" id="UP000594263"/>
    </source>
</evidence>
<dbReference type="Pfam" id="PF00657">
    <property type="entry name" value="Lipase_GDSL"/>
    <property type="match status" value="1"/>
</dbReference>
<dbReference type="InterPro" id="IPR035669">
    <property type="entry name" value="SGNH_plant_lipase-like"/>
</dbReference>
<feature type="chain" id="PRO_5029669029" evidence="3">
    <location>
        <begin position="22"/>
        <end position="359"/>
    </location>
</feature>
<keyword evidence="5" id="KW-1185">Reference proteome</keyword>
<feature type="signal peptide" evidence="3">
    <location>
        <begin position="1"/>
        <end position="21"/>
    </location>
</feature>
<organism evidence="4 5">
    <name type="scientific">Kalanchoe fedtschenkoi</name>
    <name type="common">Lavender scallops</name>
    <name type="synonym">South American air plant</name>
    <dbReference type="NCBI Taxonomy" id="63787"/>
    <lineage>
        <taxon>Eukaryota</taxon>
        <taxon>Viridiplantae</taxon>
        <taxon>Streptophyta</taxon>
        <taxon>Embryophyta</taxon>
        <taxon>Tracheophyta</taxon>
        <taxon>Spermatophyta</taxon>
        <taxon>Magnoliopsida</taxon>
        <taxon>eudicotyledons</taxon>
        <taxon>Gunneridae</taxon>
        <taxon>Pentapetalae</taxon>
        <taxon>Saxifragales</taxon>
        <taxon>Crassulaceae</taxon>
        <taxon>Kalanchoe</taxon>
    </lineage>
</organism>
<dbReference type="CDD" id="cd01837">
    <property type="entry name" value="SGNH_plant_lipase_like"/>
    <property type="match status" value="1"/>
</dbReference>
<accession>A0A7N0ZXC3</accession>
<proteinExistence type="inferred from homology"/>
<dbReference type="Gene3D" id="3.40.50.1110">
    <property type="entry name" value="SGNH hydrolase"/>
    <property type="match status" value="1"/>
</dbReference>
<dbReference type="InterPro" id="IPR044552">
    <property type="entry name" value="GLIP1-5/GLL25"/>
</dbReference>
<dbReference type="OMA" id="PPICHAR"/>
<keyword evidence="2 3" id="KW-0732">Signal</keyword>
<evidence type="ECO:0000256" key="3">
    <source>
        <dbReference type="SAM" id="SignalP"/>
    </source>
</evidence>